<dbReference type="OrthoDB" id="2423135at2759"/>
<feature type="compositionally biased region" description="Low complexity" evidence="1">
    <location>
        <begin position="237"/>
        <end position="251"/>
    </location>
</feature>
<feature type="transmembrane region" description="Helical" evidence="2">
    <location>
        <begin position="278"/>
        <end position="298"/>
    </location>
</feature>
<protein>
    <submittedName>
        <fullName evidence="3">Uncharacterized protein</fullName>
    </submittedName>
</protein>
<feature type="compositionally biased region" description="Polar residues" evidence="1">
    <location>
        <begin position="414"/>
        <end position="428"/>
    </location>
</feature>
<feature type="compositionally biased region" description="Polar residues" evidence="1">
    <location>
        <begin position="357"/>
        <end position="371"/>
    </location>
</feature>
<dbReference type="Proteomes" id="UP000749646">
    <property type="component" value="Unassembled WGS sequence"/>
</dbReference>
<keyword evidence="2" id="KW-0812">Transmembrane</keyword>
<sequence>MYYRDHVIKSCSQYMDHDSLLLGQNKIFLAPQFDSRWALSPSMKESYCVSPHDHGLGNSPVDDAVITNDRRIDGQAQDRRAEEKRWLKEQSVTEPNSDQGALFEFYSDEDGTDTELQTEQDQSEVVKATLEAQHLSRRQRVKHHYQHHHVQQQHPHQHEQKHHHHKVKRDDQKAQAGDPVSETLIRAGVVPGQSVYTTGDHENVRNGGDGTLLHESLTSKEGGQQKALIQGGPGPADPAAAAESLGKASAGQPSNKATADRAASEDQDKSGGSRKGTFMLAAVPILLLISAMTGFTVYRRYCENQGRVDPRDCSSDGCGFQDLPYRNGSPIHFDRTFQNADCSPRPTATYHHVPEGSSCNRSPSSTASTTKELPPSMESLGKRRFQMLSRSYDFSAGVRSIRNALSRSNNNSRDNTLNQASEHPQRSYSGGFPIAKIEQLQQQYSSENTGSSGSIFPDKNSETFSQRPSIVWGFSTSDKRTKGSSMLSSGIYTHQSSRHGRHDTETDYLSPESPSGMHEAKTKRQLFGKDYHFDPENNQDEDSCDEEMNMYLRIEKEESSDDYSAIKSLPYRPMILRSDDTIQKTATLSENEAYLSHPTFDHQDDFTYDNDLQTTHVLGSASPEGSTRGSIDQAVDQESVAMGFGEVQASTINVDDNRELEVAAFVGITAAEPLGSYAAVGQSVRQHGGTQKKKGSKGKKSI</sequence>
<keyword evidence="2" id="KW-1133">Transmembrane helix</keyword>
<feature type="compositionally biased region" description="Polar residues" evidence="1">
    <location>
        <begin position="90"/>
        <end position="99"/>
    </location>
</feature>
<keyword evidence="2" id="KW-0472">Membrane</keyword>
<feature type="region of interest" description="Disordered" evidence="1">
    <location>
        <begin position="137"/>
        <end position="275"/>
    </location>
</feature>
<feature type="region of interest" description="Disordered" evidence="1">
    <location>
        <begin position="405"/>
        <end position="430"/>
    </location>
</feature>
<evidence type="ECO:0000256" key="2">
    <source>
        <dbReference type="SAM" id="Phobius"/>
    </source>
</evidence>
<proteinExistence type="predicted"/>
<name>A0A9P6MLN3_9FUNG</name>
<gene>
    <name evidence="3" type="ORF">BGZ65_002205</name>
</gene>
<dbReference type="AlphaFoldDB" id="A0A9P6MLN3"/>
<evidence type="ECO:0000313" key="3">
    <source>
        <dbReference type="EMBL" id="KAG0006898.1"/>
    </source>
</evidence>
<feature type="compositionally biased region" description="Polar residues" evidence="1">
    <location>
        <begin position="483"/>
        <end position="495"/>
    </location>
</feature>
<comment type="caution">
    <text evidence="3">The sequence shown here is derived from an EMBL/GenBank/DDBJ whole genome shotgun (WGS) entry which is preliminary data.</text>
</comment>
<feature type="region of interest" description="Disordered" evidence="1">
    <location>
        <begin position="480"/>
        <end position="518"/>
    </location>
</feature>
<feature type="region of interest" description="Disordered" evidence="1">
    <location>
        <begin position="350"/>
        <end position="376"/>
    </location>
</feature>
<evidence type="ECO:0000313" key="4">
    <source>
        <dbReference type="Proteomes" id="UP000749646"/>
    </source>
</evidence>
<feature type="region of interest" description="Disordered" evidence="1">
    <location>
        <begin position="71"/>
        <end position="100"/>
    </location>
</feature>
<feature type="compositionally biased region" description="Basic residues" evidence="1">
    <location>
        <begin position="690"/>
        <end position="702"/>
    </location>
</feature>
<reference evidence="3" key="1">
    <citation type="journal article" date="2020" name="Fungal Divers.">
        <title>Resolving the Mortierellaceae phylogeny through synthesis of multi-gene phylogenetics and phylogenomics.</title>
        <authorList>
            <person name="Vandepol N."/>
            <person name="Liber J."/>
            <person name="Desiro A."/>
            <person name="Na H."/>
            <person name="Kennedy M."/>
            <person name="Barry K."/>
            <person name="Grigoriev I.V."/>
            <person name="Miller A.N."/>
            <person name="O'Donnell K."/>
            <person name="Stajich J.E."/>
            <person name="Bonito G."/>
        </authorList>
    </citation>
    <scope>NUCLEOTIDE SEQUENCE</scope>
    <source>
        <strain evidence="3">MES-2147</strain>
    </source>
</reference>
<evidence type="ECO:0000256" key="1">
    <source>
        <dbReference type="SAM" id="MobiDB-lite"/>
    </source>
</evidence>
<organism evidence="3 4">
    <name type="scientific">Modicella reniformis</name>
    <dbReference type="NCBI Taxonomy" id="1440133"/>
    <lineage>
        <taxon>Eukaryota</taxon>
        <taxon>Fungi</taxon>
        <taxon>Fungi incertae sedis</taxon>
        <taxon>Mucoromycota</taxon>
        <taxon>Mortierellomycotina</taxon>
        <taxon>Mortierellomycetes</taxon>
        <taxon>Mortierellales</taxon>
        <taxon>Mortierellaceae</taxon>
        <taxon>Modicella</taxon>
    </lineage>
</organism>
<feature type="region of interest" description="Disordered" evidence="1">
    <location>
        <begin position="442"/>
        <end position="462"/>
    </location>
</feature>
<accession>A0A9P6MLN3</accession>
<feature type="region of interest" description="Disordered" evidence="1">
    <location>
        <begin position="681"/>
        <end position="702"/>
    </location>
</feature>
<feature type="compositionally biased region" description="Basic residues" evidence="1">
    <location>
        <begin position="137"/>
        <end position="151"/>
    </location>
</feature>
<dbReference type="EMBL" id="JAAAHW010000040">
    <property type="protein sequence ID" value="KAG0006898.1"/>
    <property type="molecule type" value="Genomic_DNA"/>
</dbReference>
<feature type="compositionally biased region" description="Basic and acidic residues" evidence="1">
    <location>
        <begin position="71"/>
        <end position="88"/>
    </location>
</feature>
<feature type="compositionally biased region" description="Basic and acidic residues" evidence="1">
    <location>
        <begin position="258"/>
        <end position="271"/>
    </location>
</feature>
<keyword evidence="4" id="KW-1185">Reference proteome</keyword>
<feature type="compositionally biased region" description="Polar residues" evidence="1">
    <location>
        <begin position="442"/>
        <end position="454"/>
    </location>
</feature>